<evidence type="ECO:0000313" key="2">
    <source>
        <dbReference type="EMBL" id="MPC38672.1"/>
    </source>
</evidence>
<dbReference type="AlphaFoldDB" id="A0A5B7EWV0"/>
<reference evidence="2 3" key="1">
    <citation type="submission" date="2019-05" db="EMBL/GenBank/DDBJ databases">
        <title>Another draft genome of Portunus trituberculatus and its Hox gene families provides insights of decapod evolution.</title>
        <authorList>
            <person name="Jeong J.-H."/>
            <person name="Song I."/>
            <person name="Kim S."/>
            <person name="Choi T."/>
            <person name="Kim D."/>
            <person name="Ryu S."/>
            <person name="Kim W."/>
        </authorList>
    </citation>
    <scope>NUCLEOTIDE SEQUENCE [LARGE SCALE GENOMIC DNA]</scope>
    <source>
        <tissue evidence="2">Muscle</tissue>
    </source>
</reference>
<protein>
    <submittedName>
        <fullName evidence="2">Uncharacterized protein</fullName>
    </submittedName>
</protein>
<evidence type="ECO:0000256" key="1">
    <source>
        <dbReference type="SAM" id="Coils"/>
    </source>
</evidence>
<dbReference type="EMBL" id="VSRR010004135">
    <property type="protein sequence ID" value="MPC38672.1"/>
    <property type="molecule type" value="Genomic_DNA"/>
</dbReference>
<keyword evidence="3" id="KW-1185">Reference proteome</keyword>
<evidence type="ECO:0000313" key="3">
    <source>
        <dbReference type="Proteomes" id="UP000324222"/>
    </source>
</evidence>
<gene>
    <name evidence="2" type="ORF">E2C01_032183</name>
</gene>
<name>A0A5B7EWV0_PORTR</name>
<dbReference type="Proteomes" id="UP000324222">
    <property type="component" value="Unassembled WGS sequence"/>
</dbReference>
<proteinExistence type="predicted"/>
<organism evidence="2 3">
    <name type="scientific">Portunus trituberculatus</name>
    <name type="common">Swimming crab</name>
    <name type="synonym">Neptunus trituberculatus</name>
    <dbReference type="NCBI Taxonomy" id="210409"/>
    <lineage>
        <taxon>Eukaryota</taxon>
        <taxon>Metazoa</taxon>
        <taxon>Ecdysozoa</taxon>
        <taxon>Arthropoda</taxon>
        <taxon>Crustacea</taxon>
        <taxon>Multicrustacea</taxon>
        <taxon>Malacostraca</taxon>
        <taxon>Eumalacostraca</taxon>
        <taxon>Eucarida</taxon>
        <taxon>Decapoda</taxon>
        <taxon>Pleocyemata</taxon>
        <taxon>Brachyura</taxon>
        <taxon>Eubrachyura</taxon>
        <taxon>Portunoidea</taxon>
        <taxon>Portunidae</taxon>
        <taxon>Portuninae</taxon>
        <taxon>Portunus</taxon>
    </lineage>
</organism>
<keyword evidence="1" id="KW-0175">Coiled coil</keyword>
<feature type="coiled-coil region" evidence="1">
    <location>
        <begin position="52"/>
        <end position="84"/>
    </location>
</feature>
<accession>A0A5B7EWV0</accession>
<sequence>MERGDEMWAITHKHTNTQSPSYTASLNACEWVEKGNNNGERSEQVEWGGLDLYNIEEGMREEEEKEKEKEKEKEEEEYKGIQRKAVFLLSRRFGNYF</sequence>
<comment type="caution">
    <text evidence="2">The sequence shown here is derived from an EMBL/GenBank/DDBJ whole genome shotgun (WGS) entry which is preliminary data.</text>
</comment>